<dbReference type="CDD" id="cd00473">
    <property type="entry name" value="bS6"/>
    <property type="match status" value="1"/>
</dbReference>
<sequence length="95" mass="11284">MRNYELMYIQRPEAEEESRTSNTERFQSIITNSGGEITNVEDMGKRRLAYEIDKIREGFYVLTNFKAEPEAVSELERIMKINDDVIRYLIVREDD</sequence>
<dbReference type="GO" id="GO:0005840">
    <property type="term" value="C:ribosome"/>
    <property type="evidence" value="ECO:0007669"/>
    <property type="project" value="UniProtKB-KW"/>
</dbReference>
<evidence type="ECO:0000256" key="4">
    <source>
        <dbReference type="ARBA" id="ARBA00022980"/>
    </source>
</evidence>
<evidence type="ECO:0000256" key="3">
    <source>
        <dbReference type="ARBA" id="ARBA00022884"/>
    </source>
</evidence>
<evidence type="ECO:0000256" key="2">
    <source>
        <dbReference type="ARBA" id="ARBA00022730"/>
    </source>
</evidence>
<keyword evidence="5 8" id="KW-0687">Ribonucleoprotein</keyword>
<dbReference type="HAMAP" id="MF_00360">
    <property type="entry name" value="Ribosomal_bS6"/>
    <property type="match status" value="1"/>
</dbReference>
<accession>A0A419SGH4</accession>
<gene>
    <name evidence="8" type="primary">rpsF</name>
    <name evidence="9" type="ORF">BEP19_11675</name>
</gene>
<organism evidence="9 10">
    <name type="scientific">Ammoniphilus oxalaticus</name>
    <dbReference type="NCBI Taxonomy" id="66863"/>
    <lineage>
        <taxon>Bacteria</taxon>
        <taxon>Bacillati</taxon>
        <taxon>Bacillota</taxon>
        <taxon>Bacilli</taxon>
        <taxon>Bacillales</taxon>
        <taxon>Paenibacillaceae</taxon>
        <taxon>Aneurinibacillus group</taxon>
        <taxon>Ammoniphilus</taxon>
    </lineage>
</organism>
<dbReference type="GO" id="GO:0005737">
    <property type="term" value="C:cytoplasm"/>
    <property type="evidence" value="ECO:0007669"/>
    <property type="project" value="UniProtKB-ARBA"/>
</dbReference>
<keyword evidence="4 8" id="KW-0689">Ribosomal protein</keyword>
<dbReference type="OrthoDB" id="9812702at2"/>
<evidence type="ECO:0000256" key="7">
    <source>
        <dbReference type="ARBA" id="ARBA00035294"/>
    </source>
</evidence>
<keyword evidence="2 8" id="KW-0699">rRNA-binding</keyword>
<dbReference type="InterPro" id="IPR035980">
    <property type="entry name" value="Ribosomal_bS6_sf"/>
</dbReference>
<evidence type="ECO:0000256" key="1">
    <source>
        <dbReference type="ARBA" id="ARBA00009512"/>
    </source>
</evidence>
<dbReference type="PANTHER" id="PTHR21011">
    <property type="entry name" value="MITOCHONDRIAL 28S RIBOSOMAL PROTEIN S6"/>
    <property type="match status" value="1"/>
</dbReference>
<name>A0A419SGH4_9BACL</name>
<dbReference type="EMBL" id="MCHY01000009">
    <property type="protein sequence ID" value="RKD22888.1"/>
    <property type="molecule type" value="Genomic_DNA"/>
</dbReference>
<evidence type="ECO:0000313" key="9">
    <source>
        <dbReference type="EMBL" id="RKD22888.1"/>
    </source>
</evidence>
<dbReference type="GO" id="GO:0006412">
    <property type="term" value="P:translation"/>
    <property type="evidence" value="ECO:0007669"/>
    <property type="project" value="UniProtKB-UniRule"/>
</dbReference>
<comment type="caution">
    <text evidence="9">The sequence shown here is derived from an EMBL/GenBank/DDBJ whole genome shotgun (WGS) entry which is preliminary data.</text>
</comment>
<comment type="function">
    <text evidence="6 8">Binds together with bS18 to 16S ribosomal RNA.</text>
</comment>
<evidence type="ECO:0000256" key="5">
    <source>
        <dbReference type="ARBA" id="ARBA00023274"/>
    </source>
</evidence>
<evidence type="ECO:0000313" key="10">
    <source>
        <dbReference type="Proteomes" id="UP000284219"/>
    </source>
</evidence>
<reference evidence="9 10" key="1">
    <citation type="submission" date="2016-08" db="EMBL/GenBank/DDBJ databases">
        <title>Novel Firmicute Genomes.</title>
        <authorList>
            <person name="Poppleton D.I."/>
            <person name="Gribaldo S."/>
        </authorList>
    </citation>
    <scope>NUCLEOTIDE SEQUENCE [LARGE SCALE GENOMIC DNA]</scope>
    <source>
        <strain evidence="9 10">RAOx-1</strain>
    </source>
</reference>
<evidence type="ECO:0000256" key="8">
    <source>
        <dbReference type="HAMAP-Rule" id="MF_00360"/>
    </source>
</evidence>
<dbReference type="GO" id="GO:0003735">
    <property type="term" value="F:structural constituent of ribosome"/>
    <property type="evidence" value="ECO:0007669"/>
    <property type="project" value="InterPro"/>
</dbReference>
<dbReference type="FunFam" id="3.30.70.60:FF:000002">
    <property type="entry name" value="30S ribosomal protein S6"/>
    <property type="match status" value="1"/>
</dbReference>
<dbReference type="Pfam" id="PF01250">
    <property type="entry name" value="Ribosomal_S6"/>
    <property type="match status" value="1"/>
</dbReference>
<dbReference type="InterPro" id="IPR014717">
    <property type="entry name" value="Transl_elong_EF1B/ribsomal_bS6"/>
</dbReference>
<comment type="similarity">
    <text evidence="1 8">Belongs to the bacterial ribosomal protein bS6 family.</text>
</comment>
<protein>
    <recommendedName>
        <fullName evidence="7 8">Small ribosomal subunit protein bS6</fullName>
    </recommendedName>
</protein>
<keyword evidence="10" id="KW-1185">Reference proteome</keyword>
<keyword evidence="3 8" id="KW-0694">RNA-binding</keyword>
<dbReference type="PANTHER" id="PTHR21011:SF1">
    <property type="entry name" value="SMALL RIBOSOMAL SUBUNIT PROTEIN BS6M"/>
    <property type="match status" value="1"/>
</dbReference>
<dbReference type="Gene3D" id="3.30.70.60">
    <property type="match status" value="1"/>
</dbReference>
<dbReference type="Proteomes" id="UP000284219">
    <property type="component" value="Unassembled WGS sequence"/>
</dbReference>
<proteinExistence type="inferred from homology"/>
<evidence type="ECO:0000256" key="6">
    <source>
        <dbReference type="ARBA" id="ARBA00035104"/>
    </source>
</evidence>
<dbReference type="InterPro" id="IPR000529">
    <property type="entry name" value="Ribosomal_bS6"/>
</dbReference>
<dbReference type="RefSeq" id="WP_120190378.1">
    <property type="nucleotide sequence ID" value="NZ_MCHY01000009.1"/>
</dbReference>
<dbReference type="AlphaFoldDB" id="A0A419SGH4"/>
<dbReference type="GO" id="GO:1990904">
    <property type="term" value="C:ribonucleoprotein complex"/>
    <property type="evidence" value="ECO:0007669"/>
    <property type="project" value="UniProtKB-KW"/>
</dbReference>
<dbReference type="SUPFAM" id="SSF54995">
    <property type="entry name" value="Ribosomal protein S6"/>
    <property type="match status" value="1"/>
</dbReference>
<dbReference type="NCBIfam" id="TIGR00166">
    <property type="entry name" value="S6"/>
    <property type="match status" value="1"/>
</dbReference>
<dbReference type="GO" id="GO:0070181">
    <property type="term" value="F:small ribosomal subunit rRNA binding"/>
    <property type="evidence" value="ECO:0007669"/>
    <property type="project" value="TreeGrafter"/>
</dbReference>
<dbReference type="InterPro" id="IPR020814">
    <property type="entry name" value="Ribosomal_S6_plastid/chlpt"/>
</dbReference>